<dbReference type="EMBL" id="VSSQ01002546">
    <property type="protein sequence ID" value="MPM16070.1"/>
    <property type="molecule type" value="Genomic_DNA"/>
</dbReference>
<gene>
    <name evidence="1" type="ORF">SDC9_62444</name>
</gene>
<evidence type="ECO:0008006" key="2">
    <source>
        <dbReference type="Google" id="ProtNLM"/>
    </source>
</evidence>
<sequence>MLDLVERRLSDVDVAAVDQFRHLAVEQGQEQGSDVRTVDVRVGHDDDAVVTQLFDVEIVLADARAEGGDQRDDLFGGDQLVETRLLDVQNLAAQRQDRLELAVAALLGGAAGGVTLDDVDFAERRVFFLAVGQFAGQAHAVEHAFAARHFAGLTGGFAGAGGFHDLAAQHLGVVGLFFEVVGQGLGDDVFHGRAHFRADELVLGLAGELGLGHLYREHAAQAFAHVVARDLDLGLLGEFVLLDVFADHAGHRRAQAGEVGAAVTLGNVVGEAEHLLAIAFVPLHGDFHADLGAGDAAVGFGRARAGGVEGRGVQNLLGAVDEFDKALDAAGAGEVVFLAGALVVQANAHTIVQEREFAQALGQDLVVEVVVFLEDLGIGQEAHFGAALVGGADDLHGRDFHAVHGLDDAVLHLAAREVDLVNLAVAAHHQLELDGQRVHARHAHAVQTARDLVAVLVELAARVQFGEGDFCGRALGLVLVIHFHAGGDAAAVVGHADRVVGVDGDDDVVAEAGQGLVDGVVHHFEDEVVQARAVGGVTDVHAGTFAHGLQAFEDLDRAFAVAFAAGRCRRGRCAVVGSRLFGGGLRVLCGHGGMLSSLDLSARRPVRAVCWH</sequence>
<reference evidence="1" key="1">
    <citation type="submission" date="2019-08" db="EMBL/GenBank/DDBJ databases">
        <authorList>
            <person name="Kucharzyk K."/>
            <person name="Murdoch R.W."/>
            <person name="Higgins S."/>
            <person name="Loffler F."/>
        </authorList>
    </citation>
    <scope>NUCLEOTIDE SEQUENCE</scope>
</reference>
<comment type="caution">
    <text evidence="1">The sequence shown here is derived from an EMBL/GenBank/DDBJ whole genome shotgun (WGS) entry which is preliminary data.</text>
</comment>
<protein>
    <recommendedName>
        <fullName evidence="2">NAD-specific glutamate dehydrogenase</fullName>
    </recommendedName>
</protein>
<dbReference type="AlphaFoldDB" id="A0A644XIN9"/>
<accession>A0A644XIN9</accession>
<organism evidence="1">
    <name type="scientific">bioreactor metagenome</name>
    <dbReference type="NCBI Taxonomy" id="1076179"/>
    <lineage>
        <taxon>unclassified sequences</taxon>
        <taxon>metagenomes</taxon>
        <taxon>ecological metagenomes</taxon>
    </lineage>
</organism>
<proteinExistence type="predicted"/>
<evidence type="ECO:0000313" key="1">
    <source>
        <dbReference type="EMBL" id="MPM16070.1"/>
    </source>
</evidence>
<name>A0A644XIN9_9ZZZZ</name>